<dbReference type="SUPFAM" id="SSF53271">
    <property type="entry name" value="PRTase-like"/>
    <property type="match status" value="1"/>
</dbReference>
<gene>
    <name evidence="4" type="ORF">GGQ72_003114</name>
</gene>
<sequence>MGFVLPGHDRNFVKRWATVLVRPVLDAIYPPACAACGIRTRRHYALCPNCWRDMRFIERPYCEVLGIPFRRDDGEGMVSAQAIADPPPFDRLRSVALHEGPARRLVHSLKYKDRTELAPMLAAWMMRAAQSELQACDIIIPVPLHWTRLFSRRFNQAEELCRHLARLSDRPMMAASLIRRKRTRRQVGLTASGREENLRAAFRMAKGHENDVFGKRVVLVDDVYTTGATISAASRVLRRAGAVDITVLSFAMAVPEPI</sequence>
<dbReference type="CDD" id="cd06223">
    <property type="entry name" value="PRTases_typeI"/>
    <property type="match status" value="1"/>
</dbReference>
<proteinExistence type="inferred from homology"/>
<dbReference type="RefSeq" id="WP_165134329.1">
    <property type="nucleotide sequence ID" value="NZ_CP049250.1"/>
</dbReference>
<dbReference type="Pfam" id="PF18912">
    <property type="entry name" value="DZR_2"/>
    <property type="match status" value="1"/>
</dbReference>
<dbReference type="PANTHER" id="PTHR47505">
    <property type="entry name" value="DNA UTILIZATION PROTEIN YHGH"/>
    <property type="match status" value="1"/>
</dbReference>
<evidence type="ECO:0000256" key="1">
    <source>
        <dbReference type="ARBA" id="ARBA00008007"/>
    </source>
</evidence>
<dbReference type="InterPro" id="IPR051910">
    <property type="entry name" value="ComF/GntX_DNA_util-trans"/>
</dbReference>
<protein>
    <submittedName>
        <fullName evidence="4">ComF family protein</fullName>
    </submittedName>
</protein>
<accession>A0A7W6LI23</accession>
<dbReference type="AlphaFoldDB" id="A0A7W6LI23"/>
<feature type="domain" description="Double zinc ribbon" evidence="3">
    <location>
        <begin position="24"/>
        <end position="72"/>
    </location>
</feature>
<comment type="caution">
    <text evidence="4">The sequence shown here is derived from an EMBL/GenBank/DDBJ whole genome shotgun (WGS) entry which is preliminary data.</text>
</comment>
<dbReference type="EMBL" id="JACIEC010000004">
    <property type="protein sequence ID" value="MBB4144557.1"/>
    <property type="molecule type" value="Genomic_DNA"/>
</dbReference>
<dbReference type="InterPro" id="IPR029057">
    <property type="entry name" value="PRTase-like"/>
</dbReference>
<evidence type="ECO:0000259" key="3">
    <source>
        <dbReference type="Pfam" id="PF18912"/>
    </source>
</evidence>
<dbReference type="InterPro" id="IPR000836">
    <property type="entry name" value="PRTase_dom"/>
</dbReference>
<dbReference type="Gene3D" id="3.40.50.2020">
    <property type="match status" value="1"/>
</dbReference>
<feature type="domain" description="Phosphoribosyltransferase" evidence="2">
    <location>
        <begin position="207"/>
        <end position="243"/>
    </location>
</feature>
<organism evidence="4 5">
    <name type="scientific">Rhizobium rhizoryzae</name>
    <dbReference type="NCBI Taxonomy" id="451876"/>
    <lineage>
        <taxon>Bacteria</taxon>
        <taxon>Pseudomonadati</taxon>
        <taxon>Pseudomonadota</taxon>
        <taxon>Alphaproteobacteria</taxon>
        <taxon>Hyphomicrobiales</taxon>
        <taxon>Rhizobiaceae</taxon>
        <taxon>Rhizobium/Agrobacterium group</taxon>
        <taxon>Rhizobium</taxon>
    </lineage>
</organism>
<dbReference type="Proteomes" id="UP000519897">
    <property type="component" value="Unassembled WGS sequence"/>
</dbReference>
<keyword evidence="5" id="KW-1185">Reference proteome</keyword>
<evidence type="ECO:0000259" key="2">
    <source>
        <dbReference type="Pfam" id="PF00156"/>
    </source>
</evidence>
<name>A0A7W6LI23_9HYPH</name>
<comment type="similarity">
    <text evidence="1">Belongs to the ComF/GntX family.</text>
</comment>
<dbReference type="Pfam" id="PF00156">
    <property type="entry name" value="Pribosyltran"/>
    <property type="match status" value="1"/>
</dbReference>
<evidence type="ECO:0000313" key="4">
    <source>
        <dbReference type="EMBL" id="MBB4144557.1"/>
    </source>
</evidence>
<dbReference type="InterPro" id="IPR044005">
    <property type="entry name" value="DZR_2"/>
</dbReference>
<dbReference type="PANTHER" id="PTHR47505:SF1">
    <property type="entry name" value="DNA UTILIZATION PROTEIN YHGH"/>
    <property type="match status" value="1"/>
</dbReference>
<reference evidence="4 5" key="1">
    <citation type="submission" date="2020-08" db="EMBL/GenBank/DDBJ databases">
        <title>Genomic Encyclopedia of Type Strains, Phase IV (KMG-IV): sequencing the most valuable type-strain genomes for metagenomic binning, comparative biology and taxonomic classification.</title>
        <authorList>
            <person name="Goeker M."/>
        </authorList>
    </citation>
    <scope>NUCLEOTIDE SEQUENCE [LARGE SCALE GENOMIC DNA]</scope>
    <source>
        <strain evidence="4 5">DSM 29514</strain>
    </source>
</reference>
<evidence type="ECO:0000313" key="5">
    <source>
        <dbReference type="Proteomes" id="UP000519897"/>
    </source>
</evidence>